<proteinExistence type="predicted"/>
<keyword evidence="1" id="KW-0472">Membrane</keyword>
<gene>
    <name evidence="2" type="ORF">GCM10023320_58190</name>
</gene>
<reference evidence="3" key="1">
    <citation type="journal article" date="2019" name="Int. J. Syst. Evol. Microbiol.">
        <title>The Global Catalogue of Microorganisms (GCM) 10K type strain sequencing project: providing services to taxonomists for standard genome sequencing and annotation.</title>
        <authorList>
            <consortium name="The Broad Institute Genomics Platform"/>
            <consortium name="The Broad Institute Genome Sequencing Center for Infectious Disease"/>
            <person name="Wu L."/>
            <person name="Ma J."/>
        </authorList>
    </citation>
    <scope>NUCLEOTIDE SEQUENCE [LARGE SCALE GENOMIC DNA]</scope>
    <source>
        <strain evidence="3">JCM 18302</strain>
    </source>
</reference>
<sequence length="375" mass="40286">MPDGPPPSTPSPEPGPSGGRVVVGLLVDPDLPALIARHLADVLPDDLRAHVSSEAEWNIEIVDEPFEVATRYERMIDKARAQVEGRGWDIALCLTDMPLQTSNGTIVAVISRHDCVALISLPALGGVRIRRRARRVVTAIVDELTAASEEHATDRPAEAARRLRLSRLTRRVTPADHDVDVDVDVELITPASRGSLRLLAGMVRANRPWQLTLGLSMALAGATTGSAFGILYSALWMLANALEPWRLTAFTVGAVAMLAVWLLAGHGLWRQPSTTRARALINLATILTIGYGVVVFYGALLVINLAAAGLVIPPHYMAAALGEPVGASDYLRVAVMATGLGTIAGAVGSGLENDETVRRAAYSTREQQRWRHARR</sequence>
<accession>A0ABP9NRY7</accession>
<dbReference type="Proteomes" id="UP001500804">
    <property type="component" value="Unassembled WGS sequence"/>
</dbReference>
<feature type="transmembrane region" description="Helical" evidence="1">
    <location>
        <begin position="247"/>
        <end position="269"/>
    </location>
</feature>
<keyword evidence="1" id="KW-1133">Transmembrane helix</keyword>
<keyword evidence="1" id="KW-0812">Transmembrane</keyword>
<feature type="transmembrane region" description="Helical" evidence="1">
    <location>
        <begin position="211"/>
        <end position="235"/>
    </location>
</feature>
<name>A0ABP9NRY7_9PSEU</name>
<dbReference type="EMBL" id="BAABJO010000026">
    <property type="protein sequence ID" value="GAA5132868.1"/>
    <property type="molecule type" value="Genomic_DNA"/>
</dbReference>
<protein>
    <submittedName>
        <fullName evidence="2">Uncharacterized protein</fullName>
    </submittedName>
</protein>
<evidence type="ECO:0000313" key="3">
    <source>
        <dbReference type="Proteomes" id="UP001500804"/>
    </source>
</evidence>
<evidence type="ECO:0000313" key="2">
    <source>
        <dbReference type="EMBL" id="GAA5132868.1"/>
    </source>
</evidence>
<organism evidence="2 3">
    <name type="scientific">Pseudonocardia adelaidensis</name>
    <dbReference type="NCBI Taxonomy" id="648754"/>
    <lineage>
        <taxon>Bacteria</taxon>
        <taxon>Bacillati</taxon>
        <taxon>Actinomycetota</taxon>
        <taxon>Actinomycetes</taxon>
        <taxon>Pseudonocardiales</taxon>
        <taxon>Pseudonocardiaceae</taxon>
        <taxon>Pseudonocardia</taxon>
    </lineage>
</organism>
<keyword evidence="3" id="KW-1185">Reference proteome</keyword>
<feature type="transmembrane region" description="Helical" evidence="1">
    <location>
        <begin position="281"/>
        <end position="310"/>
    </location>
</feature>
<comment type="caution">
    <text evidence="2">The sequence shown here is derived from an EMBL/GenBank/DDBJ whole genome shotgun (WGS) entry which is preliminary data.</text>
</comment>
<evidence type="ECO:0000256" key="1">
    <source>
        <dbReference type="SAM" id="Phobius"/>
    </source>
</evidence>
<dbReference type="RefSeq" id="WP_345609194.1">
    <property type="nucleotide sequence ID" value="NZ_BAABJO010000026.1"/>
</dbReference>
<feature type="transmembrane region" description="Helical" evidence="1">
    <location>
        <begin position="330"/>
        <end position="351"/>
    </location>
</feature>